<dbReference type="Proteomes" id="UP000001396">
    <property type="component" value="Unassembled WGS sequence"/>
</dbReference>
<comment type="caution">
    <text evidence="1">The sequence shown here is derived from an EMBL/GenBank/DDBJ whole genome shotgun (WGS) entry which is preliminary data.</text>
</comment>
<keyword evidence="2" id="KW-1185">Reference proteome</keyword>
<evidence type="ECO:0000313" key="1">
    <source>
        <dbReference type="EMBL" id="EFA78972.1"/>
    </source>
</evidence>
<dbReference type="InterPro" id="IPR051251">
    <property type="entry name" value="STK_FNIP-Repeat"/>
</dbReference>
<dbReference type="Pfam" id="PF05725">
    <property type="entry name" value="FNIP"/>
    <property type="match status" value="1"/>
</dbReference>
<evidence type="ECO:0000313" key="2">
    <source>
        <dbReference type="Proteomes" id="UP000001396"/>
    </source>
</evidence>
<dbReference type="GeneID" id="31363920"/>
<dbReference type="AlphaFoldDB" id="D3BI72"/>
<dbReference type="InParanoid" id="D3BI72"/>
<dbReference type="PANTHER" id="PTHR32134:SF169">
    <property type="entry name" value="FNIP REPEAT-CONTAINING PROTEIN-RELATED"/>
    <property type="match status" value="1"/>
</dbReference>
<reference evidence="1 2" key="1">
    <citation type="journal article" date="2011" name="Genome Res.">
        <title>Phylogeny-wide analysis of social amoeba genomes highlights ancient origins for complex intercellular communication.</title>
        <authorList>
            <person name="Heidel A.J."/>
            <person name="Lawal H.M."/>
            <person name="Felder M."/>
            <person name="Schilde C."/>
            <person name="Helps N.R."/>
            <person name="Tunggal B."/>
            <person name="Rivero F."/>
            <person name="John U."/>
            <person name="Schleicher M."/>
            <person name="Eichinger L."/>
            <person name="Platzer M."/>
            <person name="Noegel A.A."/>
            <person name="Schaap P."/>
            <person name="Gloeckner G."/>
        </authorList>
    </citation>
    <scope>NUCLEOTIDE SEQUENCE [LARGE SCALE GENOMIC DNA]</scope>
    <source>
        <strain evidence="2">ATCC 26659 / Pp 5 / PN500</strain>
    </source>
</reference>
<organism evidence="1 2">
    <name type="scientific">Heterostelium pallidum (strain ATCC 26659 / Pp 5 / PN500)</name>
    <name type="common">Cellular slime mold</name>
    <name type="synonym">Polysphondylium pallidum</name>
    <dbReference type="NCBI Taxonomy" id="670386"/>
    <lineage>
        <taxon>Eukaryota</taxon>
        <taxon>Amoebozoa</taxon>
        <taxon>Evosea</taxon>
        <taxon>Eumycetozoa</taxon>
        <taxon>Dictyostelia</taxon>
        <taxon>Acytosteliales</taxon>
        <taxon>Acytosteliaceae</taxon>
        <taxon>Heterostelium</taxon>
    </lineage>
</organism>
<dbReference type="InterPro" id="IPR008615">
    <property type="entry name" value="FNIP"/>
</dbReference>
<proteinExistence type="predicted"/>
<accession>D3BI72</accession>
<protein>
    <submittedName>
        <fullName evidence="1">Uncharacterized protein</fullName>
    </submittedName>
</protein>
<gene>
    <name evidence="1" type="ORF">PPL_08440</name>
</gene>
<name>D3BI72_HETP5</name>
<dbReference type="EMBL" id="ADBJ01000037">
    <property type="protein sequence ID" value="EFA78972.1"/>
    <property type="molecule type" value="Genomic_DNA"/>
</dbReference>
<sequence>MSDEDAQDSLVLDELYRLISKSNVVELRGCTPKYRLPESLTSISISHEYDEPFSMANLPQNLKQLKIGASFDQPIDAASLPKTLKTLRFGNVQSDELAIDLLPRSLKSFNAESLPPNLEVLDFINPWSAPDTGKVKLPSSLRTVIFPPLAWLPSVVSLSNLTSLIVGQATSFEYGMLDLSTLPASLTELCVLTPIMLQSSMPTSIKQLNIIKTRHDINETFYDRSRYQIERIAVDAISMELLDGLKIKKLICIFFPLFDIPGERSYLRKIPIGVETLQIGNYSKTISHRYPIPPTIIFDYEFMVAKFGEIPNTVEEVVITNYSDQRKPFNLDSLPPTVRSLTIPLKAIQVGKKGFPKTIYNLCIVTLSMNKNKLFLRKLDDDHYLLFGQTHELNTGIININNIDKFFSNLLECLQDDI</sequence>
<dbReference type="PANTHER" id="PTHR32134">
    <property type="entry name" value="FNIP REPEAT-CONTAINING PROTEIN"/>
    <property type="match status" value="1"/>
</dbReference>
<dbReference type="RefSeq" id="XP_020431096.1">
    <property type="nucleotide sequence ID" value="XM_020579257.1"/>
</dbReference>